<dbReference type="EMBL" id="CP022352">
    <property type="protein sequence ID" value="ASK54224.1"/>
    <property type="molecule type" value="Genomic_DNA"/>
</dbReference>
<evidence type="ECO:0000313" key="2">
    <source>
        <dbReference type="EMBL" id="ASK54224.1"/>
    </source>
</evidence>
<reference evidence="2 3" key="2">
    <citation type="submission" date="2017-06" db="EMBL/GenBank/DDBJ databases">
        <title>Complete genome sequence of Vibrio sp. 2521-89, a close relative of Vibrio cholerae isolated from lake water in New Mexico, USA.</title>
        <authorList>
            <person name="Liang K."/>
            <person name="Orata F.D."/>
            <person name="Winkjer N.S."/>
            <person name="Tarr C.L."/>
            <person name="Boucher Y."/>
        </authorList>
    </citation>
    <scope>NUCLEOTIDE SEQUENCE [LARGE SCALE GENOMIC DNA]</scope>
    <source>
        <strain evidence="2 3">2521-89</strain>
    </source>
</reference>
<feature type="transmembrane region" description="Helical" evidence="1">
    <location>
        <begin position="34"/>
        <end position="54"/>
    </location>
</feature>
<dbReference type="AlphaFoldDB" id="A0AAU8WBN6"/>
<evidence type="ECO:0000256" key="1">
    <source>
        <dbReference type="SAM" id="Phobius"/>
    </source>
</evidence>
<name>A0AAU8WBN6_9VIBR</name>
<gene>
    <name evidence="2" type="ORF">CEQ48_00070</name>
</gene>
<dbReference type="Proteomes" id="UP000198371">
    <property type="component" value="Chromosome 2"/>
</dbReference>
<keyword evidence="1" id="KW-1133">Transmembrane helix</keyword>
<keyword evidence="1" id="KW-0472">Membrane</keyword>
<keyword evidence="1" id="KW-0812">Transmembrane</keyword>
<accession>A0AAU8WBN6</accession>
<organism evidence="2 3">
    <name type="scientific">Vibrio tarriae</name>
    <dbReference type="NCBI Taxonomy" id="2014742"/>
    <lineage>
        <taxon>Bacteria</taxon>
        <taxon>Pseudomonadati</taxon>
        <taxon>Pseudomonadota</taxon>
        <taxon>Gammaproteobacteria</taxon>
        <taxon>Vibrionales</taxon>
        <taxon>Vibrionaceae</taxon>
        <taxon>Vibrio</taxon>
    </lineage>
</organism>
<keyword evidence="3" id="KW-1185">Reference proteome</keyword>
<sequence>MTSSNQKTKSQLTLAFFLKNTSFKRNLKGDEMNYLFSAISFFTITAAATIKAMISASSTYPPKRFY</sequence>
<proteinExistence type="predicted"/>
<protein>
    <submittedName>
        <fullName evidence="2">Uncharacterized protein</fullName>
    </submittedName>
</protein>
<evidence type="ECO:0000313" key="3">
    <source>
        <dbReference type="Proteomes" id="UP000198371"/>
    </source>
</evidence>
<dbReference type="KEGG" id="vti:CEQ48_00070"/>
<reference evidence="3" key="1">
    <citation type="journal article" date="2017" name="Genome Announc.">
        <title>Complete Genome Sequence of Vibrio sp. Strain 2521-89, a Close Relative of Vibrio cholerae Isolated from Lake Water in New Mexico, USA.</title>
        <authorList>
            <person name="Liang K."/>
            <person name="Orata F.D."/>
            <person name="Winkjer N.S."/>
            <person name="Rowe L.A."/>
            <person name="Tarr C.L."/>
            <person name="Boucher Y."/>
        </authorList>
    </citation>
    <scope>NUCLEOTIDE SEQUENCE [LARGE SCALE GENOMIC DNA]</scope>
    <source>
        <strain evidence="3">2521-89</strain>
    </source>
</reference>